<dbReference type="CDD" id="cd17299">
    <property type="entry name" value="acetolactate_decarboxylase"/>
    <property type="match status" value="1"/>
</dbReference>
<dbReference type="Proteomes" id="UP000266188">
    <property type="component" value="Unassembled WGS sequence"/>
</dbReference>
<keyword evidence="7" id="KW-0005">Acetoin biosynthesis</keyword>
<comment type="caution">
    <text evidence="9">The sequence shown here is derived from an EMBL/GenBank/DDBJ whole genome shotgun (WGS) entry which is preliminary data.</text>
</comment>
<evidence type="ECO:0000256" key="6">
    <source>
        <dbReference type="ARBA" id="ARBA00022793"/>
    </source>
</evidence>
<reference evidence="10" key="1">
    <citation type="submission" date="2017-02" db="EMBL/GenBank/DDBJ databases">
        <authorList>
            <person name="Tafer H."/>
            <person name="Lopandic K."/>
        </authorList>
    </citation>
    <scope>NUCLEOTIDE SEQUENCE [LARGE SCALE GENOMIC DNA]</scope>
    <source>
        <strain evidence="10">CBS 366.77</strain>
    </source>
</reference>
<accession>A0A3A3A381</accession>
<dbReference type="GO" id="GO:0047605">
    <property type="term" value="F:acetolactate decarboxylase activity"/>
    <property type="evidence" value="ECO:0007669"/>
    <property type="project" value="UniProtKB-EC"/>
</dbReference>
<keyword evidence="8" id="KW-0456">Lyase</keyword>
<evidence type="ECO:0000256" key="8">
    <source>
        <dbReference type="ARBA" id="ARBA00023239"/>
    </source>
</evidence>
<evidence type="ECO:0000256" key="5">
    <source>
        <dbReference type="ARBA" id="ARBA00020164"/>
    </source>
</evidence>
<sequence>MATEFNHLYQYSVLSAFMQGLAEEGKPVGEILAQADHGIGTVPNINGEVIIIDGEGYYFSLDNNELQKMQPTDFMPFVMATRFKPTIVNEARPLRMELLSESLRPLLPLRQNNFLSIRIDATFRQIKYNIISPQRQPRESLRDLLARREAREAKNIKAVMFGFWSPPFTNAFTIDGMHLHFVSDDRRTGGHVMDFCAENATLSAAAILEYHVQLPSSEAFNEVPIEAHSVGKTL</sequence>
<dbReference type="AlphaFoldDB" id="A0A3A3A381"/>
<evidence type="ECO:0000256" key="7">
    <source>
        <dbReference type="ARBA" id="ARBA00023061"/>
    </source>
</evidence>
<dbReference type="EMBL" id="MVGC01000079">
    <property type="protein sequence ID" value="RJE24485.1"/>
    <property type="molecule type" value="Genomic_DNA"/>
</dbReference>
<dbReference type="Pfam" id="PF03306">
    <property type="entry name" value="AAL_decarboxy"/>
    <property type="match status" value="1"/>
</dbReference>
<gene>
    <name evidence="9" type="ORF">PHISCL_03177</name>
</gene>
<name>A0A3A3A381_9EURO</name>
<dbReference type="STRING" id="2070753.A0A3A3A381"/>
<dbReference type="SUPFAM" id="SSF117856">
    <property type="entry name" value="AF0104/ALDC/Ptd012-like"/>
    <property type="match status" value="1"/>
</dbReference>
<comment type="pathway">
    <text evidence="2">Polyol metabolism; (R,R)-butane-2,3-diol biosynthesis; (R,R)-butane-2,3-diol from pyruvate: step 2/3.</text>
</comment>
<dbReference type="Gene3D" id="3.30.1330.80">
    <property type="entry name" value="Hypothetical protein, similar to alpha- acetolactate decarboxylase, domain 2"/>
    <property type="match status" value="2"/>
</dbReference>
<evidence type="ECO:0000256" key="1">
    <source>
        <dbReference type="ARBA" id="ARBA00001784"/>
    </source>
</evidence>
<evidence type="ECO:0000256" key="2">
    <source>
        <dbReference type="ARBA" id="ARBA00005170"/>
    </source>
</evidence>
<dbReference type="UniPathway" id="UPA00626">
    <property type="reaction ID" value="UER00678"/>
</dbReference>
<dbReference type="OrthoDB" id="509395at2759"/>
<evidence type="ECO:0000256" key="4">
    <source>
        <dbReference type="ARBA" id="ARBA00013204"/>
    </source>
</evidence>
<keyword evidence="10" id="KW-1185">Reference proteome</keyword>
<dbReference type="PANTHER" id="PTHR35524">
    <property type="entry name" value="ALPHA-ACETOLACTATE DECARBOXYLASE"/>
    <property type="match status" value="1"/>
</dbReference>
<comment type="similarity">
    <text evidence="3">Belongs to the alpha-acetolactate decarboxylase family.</text>
</comment>
<proteinExistence type="inferred from homology"/>
<evidence type="ECO:0000313" key="9">
    <source>
        <dbReference type="EMBL" id="RJE24485.1"/>
    </source>
</evidence>
<organism evidence="9 10">
    <name type="scientific">Aspergillus sclerotialis</name>
    <dbReference type="NCBI Taxonomy" id="2070753"/>
    <lineage>
        <taxon>Eukaryota</taxon>
        <taxon>Fungi</taxon>
        <taxon>Dikarya</taxon>
        <taxon>Ascomycota</taxon>
        <taxon>Pezizomycotina</taxon>
        <taxon>Eurotiomycetes</taxon>
        <taxon>Eurotiomycetidae</taxon>
        <taxon>Eurotiales</taxon>
        <taxon>Aspergillaceae</taxon>
        <taxon>Aspergillus</taxon>
        <taxon>Aspergillus subgen. Polypaecilum</taxon>
    </lineage>
</organism>
<dbReference type="InterPro" id="IPR005128">
    <property type="entry name" value="Acetolactate_a_deCO2ase"/>
</dbReference>
<dbReference type="PIRSF" id="PIRSF001332">
    <property type="entry name" value="Acetolac_decarb"/>
    <property type="match status" value="1"/>
</dbReference>
<dbReference type="PANTHER" id="PTHR35524:SF1">
    <property type="entry name" value="ALPHA-ACETOLACTATE DECARBOXYLASE"/>
    <property type="match status" value="1"/>
</dbReference>
<dbReference type="EC" id="4.1.1.5" evidence="4"/>
<keyword evidence="6" id="KW-0210">Decarboxylase</keyword>
<evidence type="ECO:0000313" key="10">
    <source>
        <dbReference type="Proteomes" id="UP000266188"/>
    </source>
</evidence>
<protein>
    <recommendedName>
        <fullName evidence="5">Alpha-acetolactate decarboxylase</fullName>
        <ecNumber evidence="4">4.1.1.5</ecNumber>
    </recommendedName>
</protein>
<comment type="catalytic activity">
    <reaction evidence="1">
        <text>(2S)-2-acetolactate + H(+) = (R)-acetoin + CO2</text>
        <dbReference type="Rhea" id="RHEA:21580"/>
        <dbReference type="ChEBI" id="CHEBI:15378"/>
        <dbReference type="ChEBI" id="CHEBI:15686"/>
        <dbReference type="ChEBI" id="CHEBI:16526"/>
        <dbReference type="ChEBI" id="CHEBI:58476"/>
        <dbReference type="EC" id="4.1.1.5"/>
    </reaction>
</comment>
<dbReference type="GO" id="GO:0045151">
    <property type="term" value="P:acetoin biosynthetic process"/>
    <property type="evidence" value="ECO:0007669"/>
    <property type="project" value="UniProtKB-KW"/>
</dbReference>
<evidence type="ECO:0000256" key="3">
    <source>
        <dbReference type="ARBA" id="ARBA00007106"/>
    </source>
</evidence>